<dbReference type="Pfam" id="PF00072">
    <property type="entry name" value="Response_reg"/>
    <property type="match status" value="1"/>
</dbReference>
<keyword evidence="3 8" id="KW-0597">Phosphoprotein</keyword>
<evidence type="ECO:0000256" key="4">
    <source>
        <dbReference type="ARBA" id="ARBA00023012"/>
    </source>
</evidence>
<dbReference type="InterPro" id="IPR036388">
    <property type="entry name" value="WH-like_DNA-bd_sf"/>
</dbReference>
<proteinExistence type="predicted"/>
<dbReference type="PANTHER" id="PTHR48111:SF39">
    <property type="entry name" value="TRANSCRIPTIONAL REGULATORY PROTEIN CPXR"/>
    <property type="match status" value="1"/>
</dbReference>
<reference evidence="13" key="1">
    <citation type="submission" date="2016-10" db="EMBL/GenBank/DDBJ databases">
        <authorList>
            <person name="Varghese N."/>
            <person name="Submissions S."/>
        </authorList>
    </citation>
    <scope>NUCLEOTIDE SEQUENCE [LARGE SCALE GENOMIC DNA]</scope>
    <source>
        <strain evidence="13">JCM 2783</strain>
    </source>
</reference>
<evidence type="ECO:0000256" key="5">
    <source>
        <dbReference type="ARBA" id="ARBA00023015"/>
    </source>
</evidence>
<evidence type="ECO:0000256" key="8">
    <source>
        <dbReference type="PROSITE-ProRule" id="PRU00169"/>
    </source>
</evidence>
<evidence type="ECO:0000256" key="6">
    <source>
        <dbReference type="ARBA" id="ARBA00023125"/>
    </source>
</evidence>
<dbReference type="InterPro" id="IPR011006">
    <property type="entry name" value="CheY-like_superfamily"/>
</dbReference>
<feature type="domain" description="OmpR/PhoB-type" evidence="11">
    <location>
        <begin position="133"/>
        <end position="232"/>
    </location>
</feature>
<keyword evidence="7" id="KW-0804">Transcription</keyword>
<organism evidence="12 13">
    <name type="scientific">Pseudomonas straminea</name>
    <dbReference type="NCBI Taxonomy" id="47882"/>
    <lineage>
        <taxon>Bacteria</taxon>
        <taxon>Pseudomonadati</taxon>
        <taxon>Pseudomonadota</taxon>
        <taxon>Gammaproteobacteria</taxon>
        <taxon>Pseudomonadales</taxon>
        <taxon>Pseudomonadaceae</taxon>
        <taxon>Phytopseudomonas</taxon>
    </lineage>
</organism>
<keyword evidence="2" id="KW-0963">Cytoplasm</keyword>
<dbReference type="AlphaFoldDB" id="A0A1I1U500"/>
<keyword evidence="6 9" id="KW-0238">DNA-binding</keyword>
<comment type="subcellular location">
    <subcellularLocation>
        <location evidence="1">Cytoplasm</location>
    </subcellularLocation>
</comment>
<protein>
    <submittedName>
        <fullName evidence="12">Two-component system, OmpR family, response regulator PfeR</fullName>
    </submittedName>
</protein>
<dbReference type="PANTHER" id="PTHR48111">
    <property type="entry name" value="REGULATOR OF RPOS"/>
    <property type="match status" value="1"/>
</dbReference>
<dbReference type="GO" id="GO:0005829">
    <property type="term" value="C:cytosol"/>
    <property type="evidence" value="ECO:0007669"/>
    <property type="project" value="TreeGrafter"/>
</dbReference>
<evidence type="ECO:0000313" key="12">
    <source>
        <dbReference type="EMBL" id="SFD65877.1"/>
    </source>
</evidence>
<evidence type="ECO:0000259" key="11">
    <source>
        <dbReference type="PROSITE" id="PS51755"/>
    </source>
</evidence>
<feature type="domain" description="Response regulatory" evidence="10">
    <location>
        <begin position="10"/>
        <end position="123"/>
    </location>
</feature>
<dbReference type="Proteomes" id="UP000243950">
    <property type="component" value="Unassembled WGS sequence"/>
</dbReference>
<dbReference type="PROSITE" id="PS51755">
    <property type="entry name" value="OMPR_PHOB"/>
    <property type="match status" value="1"/>
</dbReference>
<keyword evidence="13" id="KW-1185">Reference proteome</keyword>
<sequence>MMPSSSSVTRILAVEDDPALASHLQAHLHGHGFEVTLSHDGDEGLRLAQEEDFDLILMDILLPGSNGLDVLQRLRKQRHVPVILMSALGAEQDRIAGFSRGADDYLPKPFSLGELSVRIEAILRRVAYERRGQPPLQGGALRFDEQRCDVCHEGKWAGLTSTEYRLLETFSRHADEVLSKAFLYQHVLHRGYSQHDRSLDMHVSNVRRKLKGIGYAATHLESVWGKGYVLTARDA</sequence>
<dbReference type="Gene3D" id="1.10.10.10">
    <property type="entry name" value="Winged helix-like DNA-binding domain superfamily/Winged helix DNA-binding domain"/>
    <property type="match status" value="1"/>
</dbReference>
<dbReference type="SMART" id="SM00862">
    <property type="entry name" value="Trans_reg_C"/>
    <property type="match status" value="1"/>
</dbReference>
<evidence type="ECO:0000313" key="13">
    <source>
        <dbReference type="Proteomes" id="UP000243950"/>
    </source>
</evidence>
<dbReference type="RefSeq" id="WP_093503504.1">
    <property type="nucleotide sequence ID" value="NZ_BSSG01000004.1"/>
</dbReference>
<feature type="modified residue" description="4-aspartylphosphate" evidence="8">
    <location>
        <position position="59"/>
    </location>
</feature>
<feature type="DNA-binding region" description="OmpR/PhoB-type" evidence="9">
    <location>
        <begin position="133"/>
        <end position="232"/>
    </location>
</feature>
<dbReference type="GO" id="GO:0000976">
    <property type="term" value="F:transcription cis-regulatory region binding"/>
    <property type="evidence" value="ECO:0007669"/>
    <property type="project" value="TreeGrafter"/>
</dbReference>
<dbReference type="SUPFAM" id="SSF52172">
    <property type="entry name" value="CheY-like"/>
    <property type="match status" value="1"/>
</dbReference>
<evidence type="ECO:0000256" key="9">
    <source>
        <dbReference type="PROSITE-ProRule" id="PRU01091"/>
    </source>
</evidence>
<dbReference type="CDD" id="cd00383">
    <property type="entry name" value="trans_reg_C"/>
    <property type="match status" value="1"/>
</dbReference>
<dbReference type="SMART" id="SM00448">
    <property type="entry name" value="REC"/>
    <property type="match status" value="1"/>
</dbReference>
<dbReference type="EMBL" id="FOMO01000003">
    <property type="protein sequence ID" value="SFD65877.1"/>
    <property type="molecule type" value="Genomic_DNA"/>
</dbReference>
<evidence type="ECO:0000256" key="1">
    <source>
        <dbReference type="ARBA" id="ARBA00004496"/>
    </source>
</evidence>
<evidence type="ECO:0000256" key="7">
    <source>
        <dbReference type="ARBA" id="ARBA00023163"/>
    </source>
</evidence>
<dbReference type="GO" id="GO:0006355">
    <property type="term" value="P:regulation of DNA-templated transcription"/>
    <property type="evidence" value="ECO:0007669"/>
    <property type="project" value="InterPro"/>
</dbReference>
<dbReference type="InterPro" id="IPR001789">
    <property type="entry name" value="Sig_transdc_resp-reg_receiver"/>
</dbReference>
<dbReference type="InterPro" id="IPR039420">
    <property type="entry name" value="WalR-like"/>
</dbReference>
<keyword evidence="5" id="KW-0805">Transcription regulation</keyword>
<dbReference type="PROSITE" id="PS50110">
    <property type="entry name" value="RESPONSE_REGULATORY"/>
    <property type="match status" value="1"/>
</dbReference>
<dbReference type="Pfam" id="PF00486">
    <property type="entry name" value="Trans_reg_C"/>
    <property type="match status" value="1"/>
</dbReference>
<evidence type="ECO:0000256" key="3">
    <source>
        <dbReference type="ARBA" id="ARBA00022553"/>
    </source>
</evidence>
<dbReference type="InterPro" id="IPR001867">
    <property type="entry name" value="OmpR/PhoB-type_DNA-bd"/>
</dbReference>
<gene>
    <name evidence="12" type="ORF">SAMN05216372_10368</name>
</gene>
<evidence type="ECO:0000256" key="2">
    <source>
        <dbReference type="ARBA" id="ARBA00022490"/>
    </source>
</evidence>
<dbReference type="GO" id="GO:0032993">
    <property type="term" value="C:protein-DNA complex"/>
    <property type="evidence" value="ECO:0007669"/>
    <property type="project" value="TreeGrafter"/>
</dbReference>
<dbReference type="GO" id="GO:0000156">
    <property type="term" value="F:phosphorelay response regulator activity"/>
    <property type="evidence" value="ECO:0007669"/>
    <property type="project" value="TreeGrafter"/>
</dbReference>
<name>A0A1I1U500_PSEOC</name>
<evidence type="ECO:0000259" key="10">
    <source>
        <dbReference type="PROSITE" id="PS50110"/>
    </source>
</evidence>
<dbReference type="Gene3D" id="3.40.50.2300">
    <property type="match status" value="1"/>
</dbReference>
<dbReference type="Gene3D" id="6.10.250.690">
    <property type="match status" value="1"/>
</dbReference>
<keyword evidence="4" id="KW-0902">Two-component regulatory system</keyword>
<accession>A0A1I1U500</accession>